<keyword evidence="2" id="KW-0521">NADP</keyword>
<evidence type="ECO:0000259" key="3">
    <source>
        <dbReference type="Pfam" id="PF05368"/>
    </source>
</evidence>
<dbReference type="GO" id="GO:0005634">
    <property type="term" value="C:nucleus"/>
    <property type="evidence" value="ECO:0007669"/>
    <property type="project" value="TreeGrafter"/>
</dbReference>
<evidence type="ECO:0000256" key="1">
    <source>
        <dbReference type="ARBA" id="ARBA00006328"/>
    </source>
</evidence>
<reference evidence="4" key="1">
    <citation type="submission" date="2023-06" db="EMBL/GenBank/DDBJ databases">
        <title>Genome-scale phylogeny and comparative genomics of the fungal order Sordariales.</title>
        <authorList>
            <consortium name="Lawrence Berkeley National Laboratory"/>
            <person name="Hensen N."/>
            <person name="Bonometti L."/>
            <person name="Westerberg I."/>
            <person name="Brannstrom I.O."/>
            <person name="Guillou S."/>
            <person name="Cros-Aarteil S."/>
            <person name="Calhoun S."/>
            <person name="Haridas S."/>
            <person name="Kuo A."/>
            <person name="Mondo S."/>
            <person name="Pangilinan J."/>
            <person name="Riley R."/>
            <person name="Labutti K."/>
            <person name="Andreopoulos B."/>
            <person name="Lipzen A."/>
            <person name="Chen C."/>
            <person name="Yanf M."/>
            <person name="Daum C."/>
            <person name="Ng V."/>
            <person name="Clum A."/>
            <person name="Steindorff A."/>
            <person name="Ohm R."/>
            <person name="Martin F."/>
            <person name="Silar P."/>
            <person name="Natvig D."/>
            <person name="Lalanne C."/>
            <person name="Gautier V."/>
            <person name="Ament-Velasquez S.L."/>
            <person name="Kruys A."/>
            <person name="Hutchinson M.I."/>
            <person name="Powell A.J."/>
            <person name="Barry K."/>
            <person name="Miller A.N."/>
            <person name="Grigoriev I.V."/>
            <person name="Debuchy R."/>
            <person name="Gladieux P."/>
            <person name="Thoren M.H."/>
            <person name="Johannesson H."/>
        </authorList>
    </citation>
    <scope>NUCLEOTIDE SEQUENCE</scope>
    <source>
        <strain evidence="4">PSN4</strain>
    </source>
</reference>
<dbReference type="Proteomes" id="UP001239445">
    <property type="component" value="Unassembled WGS sequence"/>
</dbReference>
<dbReference type="AlphaFoldDB" id="A0AAJ0B3L2"/>
<dbReference type="Pfam" id="PF05368">
    <property type="entry name" value="NmrA"/>
    <property type="match status" value="1"/>
</dbReference>
<dbReference type="Gene3D" id="3.40.50.720">
    <property type="entry name" value="NAD(P)-binding Rossmann-like Domain"/>
    <property type="match status" value="1"/>
</dbReference>
<comment type="similarity">
    <text evidence="1">Belongs to the NmrA-type oxidoreductase family.</text>
</comment>
<accession>A0AAJ0B3L2</accession>
<dbReference type="PANTHER" id="PTHR42748:SF8">
    <property type="entry name" value="NMRA-LIKE FAMILY PROTEIN (AFU_ORTHOLOGUE AFUA_8G01860)"/>
    <property type="match status" value="1"/>
</dbReference>
<evidence type="ECO:0000313" key="4">
    <source>
        <dbReference type="EMBL" id="KAK1749763.1"/>
    </source>
</evidence>
<name>A0AAJ0B3L2_9PEZI</name>
<dbReference type="InterPro" id="IPR036291">
    <property type="entry name" value="NAD(P)-bd_dom_sf"/>
</dbReference>
<proteinExistence type="inferred from homology"/>
<feature type="domain" description="NmrA-like" evidence="3">
    <location>
        <begin position="3"/>
        <end position="270"/>
    </location>
</feature>
<organism evidence="4 5">
    <name type="scientific">Echria macrotheca</name>
    <dbReference type="NCBI Taxonomy" id="438768"/>
    <lineage>
        <taxon>Eukaryota</taxon>
        <taxon>Fungi</taxon>
        <taxon>Dikarya</taxon>
        <taxon>Ascomycota</taxon>
        <taxon>Pezizomycotina</taxon>
        <taxon>Sordariomycetes</taxon>
        <taxon>Sordariomycetidae</taxon>
        <taxon>Sordariales</taxon>
        <taxon>Schizotheciaceae</taxon>
        <taxon>Echria</taxon>
    </lineage>
</organism>
<comment type="caution">
    <text evidence="4">The sequence shown here is derived from an EMBL/GenBank/DDBJ whole genome shotgun (WGS) entry which is preliminary data.</text>
</comment>
<dbReference type="InterPro" id="IPR008030">
    <property type="entry name" value="NmrA-like"/>
</dbReference>
<dbReference type="SUPFAM" id="SSF51735">
    <property type="entry name" value="NAD(P)-binding Rossmann-fold domains"/>
    <property type="match status" value="1"/>
</dbReference>
<dbReference type="InterPro" id="IPR051164">
    <property type="entry name" value="NmrA-like_oxidored"/>
</dbReference>
<keyword evidence="5" id="KW-1185">Reference proteome</keyword>
<evidence type="ECO:0000313" key="5">
    <source>
        <dbReference type="Proteomes" id="UP001239445"/>
    </source>
</evidence>
<dbReference type="PANTHER" id="PTHR42748">
    <property type="entry name" value="NITROGEN METABOLITE REPRESSION PROTEIN NMRA FAMILY MEMBER"/>
    <property type="match status" value="1"/>
</dbReference>
<gene>
    <name evidence="4" type="ORF">QBC47DRAFT_395276</name>
</gene>
<sequence>MSPKIIVFGATGGVGSFAARQAQKLGAKVYLGLRDTSKPVQGLSATEEQEGGFERVYADLTKPETLAEAVSKTGAKRAFIYLVWQTPDNMKSSIEALKTAGIELVVFLGSASVSGDPHDANPADVISYHHAQVEISLQEVFGNDYVSVRPGFFASNTFPWKRFLPSGVLTIPHPDAEFDYITPSDIGRVCGGILAKEERPAENIIPLYGPQIIPQRQAADTLAKVLGLDIKVERMDEDKVTGYFAAAFKMPESGAKFLANTLKTREAKTDGEYEGNKHTDAVANISKYGGGEPTTFEKWVEENKEFFNA</sequence>
<protein>
    <recommendedName>
        <fullName evidence="3">NmrA-like domain-containing protein</fullName>
    </recommendedName>
</protein>
<dbReference type="EMBL" id="MU839852">
    <property type="protein sequence ID" value="KAK1749763.1"/>
    <property type="molecule type" value="Genomic_DNA"/>
</dbReference>
<evidence type="ECO:0000256" key="2">
    <source>
        <dbReference type="ARBA" id="ARBA00022857"/>
    </source>
</evidence>